<dbReference type="EMBL" id="LR590484">
    <property type="protein sequence ID" value="VTR48500.1"/>
    <property type="molecule type" value="Genomic_DNA"/>
</dbReference>
<gene>
    <name evidence="1" type="ORF">NCTC11429_03709</name>
</gene>
<reference evidence="1 2" key="1">
    <citation type="submission" date="2019-05" db="EMBL/GenBank/DDBJ databases">
        <authorList>
            <consortium name="Pathogen Informatics"/>
        </authorList>
    </citation>
    <scope>NUCLEOTIDE SEQUENCE [LARGE SCALE GENOMIC DNA]</scope>
    <source>
        <strain evidence="1 2">NCTC11429</strain>
    </source>
</reference>
<dbReference type="AlphaFoldDB" id="A0A4U9VMM8"/>
<evidence type="ECO:0000313" key="2">
    <source>
        <dbReference type="Proteomes" id="UP000308196"/>
    </source>
</evidence>
<dbReference type="Proteomes" id="UP000308196">
    <property type="component" value="Chromosome"/>
</dbReference>
<organism evidence="1 2">
    <name type="scientific">Sphingobacterium thalpophilum</name>
    <dbReference type="NCBI Taxonomy" id="259"/>
    <lineage>
        <taxon>Bacteria</taxon>
        <taxon>Pseudomonadati</taxon>
        <taxon>Bacteroidota</taxon>
        <taxon>Sphingobacteriia</taxon>
        <taxon>Sphingobacteriales</taxon>
        <taxon>Sphingobacteriaceae</taxon>
        <taxon>Sphingobacterium</taxon>
    </lineage>
</organism>
<protein>
    <submittedName>
        <fullName evidence="1">Uncharacterized protein</fullName>
    </submittedName>
</protein>
<sequence>MGNIINPQPQEEQTDHKDNRNFFFILNMSDIIEADLMNWSPFRKDKIFRRNSVVKINRFLLKTKQTLLQLNCWQTQLLSFCPNCCEAPQQKLHPLCRNKLTEVI</sequence>
<proteinExistence type="predicted"/>
<accession>A0A4U9VMM8</accession>
<evidence type="ECO:0000313" key="1">
    <source>
        <dbReference type="EMBL" id="VTR48500.1"/>
    </source>
</evidence>
<dbReference type="KEGG" id="stha:NCTC11429_03709"/>
<name>A0A4U9VMM8_9SPHI</name>
<dbReference type="STRING" id="1123265.GCA_000686625_04685"/>